<comment type="caution">
    <text evidence="2">The sequence shown here is derived from an EMBL/GenBank/DDBJ whole genome shotgun (WGS) entry which is preliminary data.</text>
</comment>
<evidence type="ECO:0000313" key="3">
    <source>
        <dbReference type="Proteomes" id="UP000600365"/>
    </source>
</evidence>
<organism evidence="2 3">
    <name type="scientific">Streptomyces albiflavescens</name>
    <dbReference type="NCBI Taxonomy" id="1623582"/>
    <lineage>
        <taxon>Bacteria</taxon>
        <taxon>Bacillati</taxon>
        <taxon>Actinomycetota</taxon>
        <taxon>Actinomycetes</taxon>
        <taxon>Kitasatosporales</taxon>
        <taxon>Streptomycetaceae</taxon>
        <taxon>Streptomyces</taxon>
    </lineage>
</organism>
<accession>A0A917YCL2</accession>
<proteinExistence type="predicted"/>
<protein>
    <submittedName>
        <fullName evidence="2">Uncharacterized protein</fullName>
    </submittedName>
</protein>
<feature type="region of interest" description="Disordered" evidence="1">
    <location>
        <begin position="57"/>
        <end position="94"/>
    </location>
</feature>
<reference evidence="2 3" key="1">
    <citation type="journal article" date="2014" name="Int. J. Syst. Evol. Microbiol.">
        <title>Complete genome sequence of Corynebacterium casei LMG S-19264T (=DSM 44701T), isolated from a smear-ripened cheese.</title>
        <authorList>
            <consortium name="US DOE Joint Genome Institute (JGI-PGF)"/>
            <person name="Walter F."/>
            <person name="Albersmeier A."/>
            <person name="Kalinowski J."/>
            <person name="Ruckert C."/>
        </authorList>
    </citation>
    <scope>NUCLEOTIDE SEQUENCE [LARGE SCALE GENOMIC DNA]</scope>
    <source>
        <strain evidence="2 3">CGMCC 4.7111</strain>
    </source>
</reference>
<dbReference type="AlphaFoldDB" id="A0A917YCL2"/>
<evidence type="ECO:0000256" key="1">
    <source>
        <dbReference type="SAM" id="MobiDB-lite"/>
    </source>
</evidence>
<evidence type="ECO:0000313" key="2">
    <source>
        <dbReference type="EMBL" id="GGN86546.1"/>
    </source>
</evidence>
<gene>
    <name evidence="2" type="ORF">GCM10011579_078460</name>
</gene>
<dbReference type="EMBL" id="BMMM01000019">
    <property type="protein sequence ID" value="GGN86546.1"/>
    <property type="molecule type" value="Genomic_DNA"/>
</dbReference>
<name>A0A917YCL2_9ACTN</name>
<dbReference type="Proteomes" id="UP000600365">
    <property type="component" value="Unassembled WGS sequence"/>
</dbReference>
<keyword evidence="3" id="KW-1185">Reference proteome</keyword>
<sequence>MLSDHAPDLATALERAVAAGYTHLNLDGTVVRTDRVAAPGPNGADLWWPANTGTTAATCRSSPPRTAGRCGSRQCDRDVSTTPPVPEPTAWSMT</sequence>